<sequence length="721" mass="80695">MENNDSNLTESETLTNLKDRRKVDDLLGCLLFLSKFHKRETSAESLTFGLPIHKSSMNISMFHEAAAKIGLIGKTVKRNNIKDITKLALPSVLILDKERACVLLDYDLDSGIASVILPGLSSGETVMEISKLESEYTGEVIIIKPEYNFNNRIEKEVLVDNPKEWFWGTLLRNKGIYKQVIVVSLFINIFILATPLFTMNVYDRVLPNNAIETLWALFIGISIVMLFDLILKVLRAHFLGIASKRADTIMSNKIFNHILNIKMESKPSSTGQFVSRLQSFESVREFFTSATIAAIVDLPFVLIFILVIVYIAGPLAYITVATVLISLVFSWYLQRPLKTIIEKSVKEEQIKQTTLIETVAGLEIIKSVKAQNRMRTHWDQSINKTVHYADKGHFLSQSITYFTAFISQFSNIAIVAGGVYLAQDGEITMGAIIAAMILNGRVIAPVSQLVGMIIKFDKTMLSLDNLDEVMNMPVEKENKSYISRPNLKGDIELKDVQFSYKDQNHQTLKDINLKIKQGERIAILGKIGSGKSTLLKMIMNLYEPTDGSVLIDGLDTRQIDPTDLRQAIGTVPQEPFLFMGSIKDNLTIGEQFVSDEELLRVSKIAGLDDFLGKHAAGYDLLVGERGEGLSGGERQSVTLARALISDPNIIMLDEPTNSMDRQTEKQFIDRIKKIILDKTLIVVTHKTSLLELVDRVIIVENGQIVVDGPKSEVFTNKVSKK</sequence>
<dbReference type="GO" id="GO:0016887">
    <property type="term" value="F:ATP hydrolysis activity"/>
    <property type="evidence" value="ECO:0007669"/>
    <property type="project" value="InterPro"/>
</dbReference>
<accession>A0A1P8KQ84</accession>
<keyword evidence="3" id="KW-1003">Cell membrane</keyword>
<dbReference type="EMBL" id="CP019070">
    <property type="protein sequence ID" value="APW66715.1"/>
    <property type="molecule type" value="Genomic_DNA"/>
</dbReference>
<dbReference type="PROSITE" id="PS50990">
    <property type="entry name" value="PEPTIDASE_C39"/>
    <property type="match status" value="1"/>
</dbReference>
<dbReference type="STRING" id="1850254.LPB137_13010"/>
<dbReference type="Gene3D" id="3.90.70.10">
    <property type="entry name" value="Cysteine proteinases"/>
    <property type="match status" value="1"/>
</dbReference>
<protein>
    <submittedName>
        <fullName evidence="13">Type I secretion system permease/ATPase</fullName>
    </submittedName>
</protein>
<evidence type="ECO:0000313" key="14">
    <source>
        <dbReference type="Proteomes" id="UP000186074"/>
    </source>
</evidence>
<feature type="transmembrane region" description="Helical" evidence="9">
    <location>
        <begin position="315"/>
        <end position="333"/>
    </location>
</feature>
<dbReference type="CDD" id="cd03245">
    <property type="entry name" value="ABCC_bacteriocin_exporters"/>
    <property type="match status" value="1"/>
</dbReference>
<keyword evidence="7 9" id="KW-1133">Transmembrane helix</keyword>
<comment type="subcellular location">
    <subcellularLocation>
        <location evidence="1">Cell membrane</location>
        <topology evidence="1">Multi-pass membrane protein</topology>
    </subcellularLocation>
</comment>
<dbReference type="PROSITE" id="PS50893">
    <property type="entry name" value="ABC_TRANSPORTER_2"/>
    <property type="match status" value="1"/>
</dbReference>
<feature type="transmembrane region" description="Helical" evidence="9">
    <location>
        <begin position="399"/>
        <end position="421"/>
    </location>
</feature>
<keyword evidence="2" id="KW-0813">Transport</keyword>
<keyword evidence="4 9" id="KW-0812">Transmembrane</keyword>
<dbReference type="Gene3D" id="3.40.50.300">
    <property type="entry name" value="P-loop containing nucleotide triphosphate hydrolases"/>
    <property type="match status" value="1"/>
</dbReference>
<name>A0A1P8KQ84_9BACT</name>
<dbReference type="PANTHER" id="PTHR24221:SF248">
    <property type="entry name" value="ABC TRANSPORTER TRANSMEMBRANE REGION"/>
    <property type="match status" value="1"/>
</dbReference>
<dbReference type="Gene3D" id="1.20.1560.10">
    <property type="entry name" value="ABC transporter type 1, transmembrane domain"/>
    <property type="match status" value="1"/>
</dbReference>
<evidence type="ECO:0000256" key="1">
    <source>
        <dbReference type="ARBA" id="ARBA00004651"/>
    </source>
</evidence>
<dbReference type="KEGG" id="alp:LPB137_13010"/>
<dbReference type="PANTHER" id="PTHR24221">
    <property type="entry name" value="ATP-BINDING CASSETTE SUB-FAMILY B"/>
    <property type="match status" value="1"/>
</dbReference>
<dbReference type="InterPro" id="IPR039421">
    <property type="entry name" value="Type_1_exporter"/>
</dbReference>
<dbReference type="Pfam" id="PF00664">
    <property type="entry name" value="ABC_membrane"/>
    <property type="match status" value="1"/>
</dbReference>
<dbReference type="InterPro" id="IPR005074">
    <property type="entry name" value="Peptidase_C39"/>
</dbReference>
<dbReference type="GO" id="GO:0008233">
    <property type="term" value="F:peptidase activity"/>
    <property type="evidence" value="ECO:0007669"/>
    <property type="project" value="InterPro"/>
</dbReference>
<dbReference type="InterPro" id="IPR011527">
    <property type="entry name" value="ABC1_TM_dom"/>
</dbReference>
<evidence type="ECO:0000259" key="12">
    <source>
        <dbReference type="PROSITE" id="PS50990"/>
    </source>
</evidence>
<feature type="transmembrane region" description="Helical" evidence="9">
    <location>
        <begin position="180"/>
        <end position="202"/>
    </location>
</feature>
<dbReference type="CDD" id="cd18587">
    <property type="entry name" value="ABC_6TM_LapB_like"/>
    <property type="match status" value="1"/>
</dbReference>
<feature type="transmembrane region" description="Helical" evidence="9">
    <location>
        <begin position="427"/>
        <end position="454"/>
    </location>
</feature>
<dbReference type="NCBIfam" id="TIGR03375">
    <property type="entry name" value="type_I_sec_LssB"/>
    <property type="match status" value="1"/>
</dbReference>
<dbReference type="Proteomes" id="UP000186074">
    <property type="component" value="Chromosome"/>
</dbReference>
<dbReference type="InterPro" id="IPR003439">
    <property type="entry name" value="ABC_transporter-like_ATP-bd"/>
</dbReference>
<evidence type="ECO:0000256" key="6">
    <source>
        <dbReference type="ARBA" id="ARBA00022840"/>
    </source>
</evidence>
<evidence type="ECO:0000256" key="7">
    <source>
        <dbReference type="ARBA" id="ARBA00022989"/>
    </source>
</evidence>
<dbReference type="InterPro" id="IPR003593">
    <property type="entry name" value="AAA+_ATPase"/>
</dbReference>
<dbReference type="SMART" id="SM00382">
    <property type="entry name" value="AAA"/>
    <property type="match status" value="1"/>
</dbReference>
<dbReference type="RefSeq" id="WP_076088780.1">
    <property type="nucleotide sequence ID" value="NZ_CP019070.1"/>
</dbReference>
<dbReference type="GO" id="GO:0005524">
    <property type="term" value="F:ATP binding"/>
    <property type="evidence" value="ECO:0007669"/>
    <property type="project" value="UniProtKB-KW"/>
</dbReference>
<evidence type="ECO:0000259" key="11">
    <source>
        <dbReference type="PROSITE" id="PS50929"/>
    </source>
</evidence>
<evidence type="ECO:0000259" key="10">
    <source>
        <dbReference type="PROSITE" id="PS50893"/>
    </source>
</evidence>
<dbReference type="SUPFAM" id="SSF52540">
    <property type="entry name" value="P-loop containing nucleoside triphosphate hydrolases"/>
    <property type="match status" value="1"/>
</dbReference>
<feature type="transmembrane region" description="Helical" evidence="9">
    <location>
        <begin position="286"/>
        <end position="309"/>
    </location>
</feature>
<evidence type="ECO:0000313" key="13">
    <source>
        <dbReference type="EMBL" id="APW66715.1"/>
    </source>
</evidence>
<evidence type="ECO:0000256" key="2">
    <source>
        <dbReference type="ARBA" id="ARBA00022448"/>
    </source>
</evidence>
<dbReference type="InterPro" id="IPR027417">
    <property type="entry name" value="P-loop_NTPase"/>
</dbReference>
<dbReference type="FunFam" id="3.40.50.300:FF:000299">
    <property type="entry name" value="ABC transporter ATP-binding protein/permease"/>
    <property type="match status" value="1"/>
</dbReference>
<keyword evidence="6" id="KW-0067">ATP-binding</keyword>
<dbReference type="InterPro" id="IPR017750">
    <property type="entry name" value="ATPase_T1SS"/>
</dbReference>
<dbReference type="OrthoDB" id="9760168at2"/>
<dbReference type="InterPro" id="IPR036640">
    <property type="entry name" value="ABC1_TM_sf"/>
</dbReference>
<keyword evidence="5" id="KW-0547">Nucleotide-binding</keyword>
<feature type="domain" description="ABC transporter" evidence="10">
    <location>
        <begin position="491"/>
        <end position="721"/>
    </location>
</feature>
<evidence type="ECO:0000256" key="3">
    <source>
        <dbReference type="ARBA" id="ARBA00022475"/>
    </source>
</evidence>
<reference evidence="13 14" key="1">
    <citation type="submission" date="2017-01" db="EMBL/GenBank/DDBJ databases">
        <title>Genome sequencing of Arcobacter sp. LPB0137.</title>
        <authorList>
            <person name="Lee G.-W."/>
            <person name="Yi H."/>
        </authorList>
    </citation>
    <scope>NUCLEOTIDE SEQUENCE [LARGE SCALE GENOMIC DNA]</scope>
    <source>
        <strain evidence="13 14">LPB0137</strain>
    </source>
</reference>
<evidence type="ECO:0000256" key="4">
    <source>
        <dbReference type="ARBA" id="ARBA00022692"/>
    </source>
</evidence>
<evidence type="ECO:0000256" key="8">
    <source>
        <dbReference type="ARBA" id="ARBA00023136"/>
    </source>
</evidence>
<feature type="transmembrane region" description="Helical" evidence="9">
    <location>
        <begin position="214"/>
        <end position="234"/>
    </location>
</feature>
<dbReference type="PROSITE" id="PS50929">
    <property type="entry name" value="ABC_TM1F"/>
    <property type="match status" value="1"/>
</dbReference>
<dbReference type="AlphaFoldDB" id="A0A1P8KQ84"/>
<keyword evidence="8 9" id="KW-0472">Membrane</keyword>
<keyword evidence="14" id="KW-1185">Reference proteome</keyword>
<dbReference type="GO" id="GO:0005886">
    <property type="term" value="C:plasma membrane"/>
    <property type="evidence" value="ECO:0007669"/>
    <property type="project" value="UniProtKB-SubCell"/>
</dbReference>
<dbReference type="Pfam" id="PF03412">
    <property type="entry name" value="Peptidase_C39"/>
    <property type="match status" value="1"/>
</dbReference>
<dbReference type="GO" id="GO:0034040">
    <property type="term" value="F:ATPase-coupled lipid transmembrane transporter activity"/>
    <property type="evidence" value="ECO:0007669"/>
    <property type="project" value="TreeGrafter"/>
</dbReference>
<proteinExistence type="predicted"/>
<dbReference type="GO" id="GO:0140359">
    <property type="term" value="F:ABC-type transporter activity"/>
    <property type="evidence" value="ECO:0007669"/>
    <property type="project" value="InterPro"/>
</dbReference>
<feature type="domain" description="ABC transmembrane type-1" evidence="11">
    <location>
        <begin position="180"/>
        <end position="458"/>
    </location>
</feature>
<organism evidence="13 14">
    <name type="scientific">Poseidonibacter parvus</name>
    <dbReference type="NCBI Taxonomy" id="1850254"/>
    <lineage>
        <taxon>Bacteria</taxon>
        <taxon>Pseudomonadati</taxon>
        <taxon>Campylobacterota</taxon>
        <taxon>Epsilonproteobacteria</taxon>
        <taxon>Campylobacterales</taxon>
        <taxon>Arcobacteraceae</taxon>
        <taxon>Poseidonibacter</taxon>
    </lineage>
</organism>
<gene>
    <name evidence="13" type="ORF">LPB137_13010</name>
</gene>
<evidence type="ECO:0000256" key="9">
    <source>
        <dbReference type="SAM" id="Phobius"/>
    </source>
</evidence>
<dbReference type="GO" id="GO:0006508">
    <property type="term" value="P:proteolysis"/>
    <property type="evidence" value="ECO:0007669"/>
    <property type="project" value="InterPro"/>
</dbReference>
<dbReference type="SUPFAM" id="SSF90123">
    <property type="entry name" value="ABC transporter transmembrane region"/>
    <property type="match status" value="1"/>
</dbReference>
<evidence type="ECO:0000256" key="5">
    <source>
        <dbReference type="ARBA" id="ARBA00022741"/>
    </source>
</evidence>
<dbReference type="Pfam" id="PF00005">
    <property type="entry name" value="ABC_tran"/>
    <property type="match status" value="1"/>
</dbReference>
<feature type="domain" description="Peptidase C39" evidence="12">
    <location>
        <begin position="19"/>
        <end position="143"/>
    </location>
</feature>